<dbReference type="InterPro" id="IPR050109">
    <property type="entry name" value="HTH-type_TetR-like_transc_reg"/>
</dbReference>
<evidence type="ECO:0000313" key="7">
    <source>
        <dbReference type="EMBL" id="SUA90498.1"/>
    </source>
</evidence>
<keyword evidence="3" id="KW-0804">Transcription</keyword>
<dbReference type="RefSeq" id="WP_052266970.1">
    <property type="nucleotide sequence ID" value="NZ_CP010310.2"/>
</dbReference>
<dbReference type="PANTHER" id="PTHR30055:SF151">
    <property type="entry name" value="TRANSCRIPTIONAL REGULATORY PROTEIN"/>
    <property type="match status" value="1"/>
</dbReference>
<dbReference type="Pfam" id="PF00440">
    <property type="entry name" value="TetR_N"/>
    <property type="match status" value="1"/>
</dbReference>
<dbReference type="InterPro" id="IPR001647">
    <property type="entry name" value="HTH_TetR"/>
</dbReference>
<evidence type="ECO:0000313" key="9">
    <source>
        <dbReference type="Proteomes" id="UP000254589"/>
    </source>
</evidence>
<evidence type="ECO:0000259" key="5">
    <source>
        <dbReference type="PROSITE" id="PS50977"/>
    </source>
</evidence>
<feature type="DNA-binding region" description="H-T-H motif" evidence="4">
    <location>
        <begin position="36"/>
        <end position="55"/>
    </location>
</feature>
<evidence type="ECO:0000256" key="2">
    <source>
        <dbReference type="ARBA" id="ARBA00023125"/>
    </source>
</evidence>
<dbReference type="EMBL" id="CP010310">
    <property type="protein sequence ID" value="AJC23256.2"/>
    <property type="molecule type" value="Genomic_DNA"/>
</dbReference>
<protein>
    <submittedName>
        <fullName evidence="6">TetR family transcriptional regulator</fullName>
    </submittedName>
    <submittedName>
        <fullName evidence="7">Tetracycline repressor protein class D</fullName>
    </submittedName>
</protein>
<accession>A0AAJ4ZBT0</accession>
<dbReference type="EMBL" id="UGSJ01000001">
    <property type="protein sequence ID" value="SUA90498.1"/>
    <property type="molecule type" value="Genomic_DNA"/>
</dbReference>
<evidence type="ECO:0000256" key="1">
    <source>
        <dbReference type="ARBA" id="ARBA00023015"/>
    </source>
</evidence>
<keyword evidence="1" id="KW-0805">Transcription regulation</keyword>
<dbReference type="PANTHER" id="PTHR30055">
    <property type="entry name" value="HTH-TYPE TRANSCRIPTIONAL REGULATOR RUTR"/>
    <property type="match status" value="1"/>
</dbReference>
<organism evidence="7 9">
    <name type="scientific">Pandoraea pulmonicola</name>
    <dbReference type="NCBI Taxonomy" id="93221"/>
    <lineage>
        <taxon>Bacteria</taxon>
        <taxon>Pseudomonadati</taxon>
        <taxon>Pseudomonadota</taxon>
        <taxon>Betaproteobacteria</taxon>
        <taxon>Burkholderiales</taxon>
        <taxon>Burkholderiaceae</taxon>
        <taxon>Pandoraea</taxon>
    </lineage>
</organism>
<keyword evidence="2 4" id="KW-0238">DNA-binding</keyword>
<keyword evidence="8" id="KW-1185">Reference proteome</keyword>
<dbReference type="Proteomes" id="UP000035086">
    <property type="component" value="Chromosome"/>
</dbReference>
<name>A0AAJ4ZBT0_PANPU</name>
<evidence type="ECO:0000313" key="8">
    <source>
        <dbReference type="Proteomes" id="UP000035086"/>
    </source>
</evidence>
<proteinExistence type="predicted"/>
<evidence type="ECO:0000256" key="3">
    <source>
        <dbReference type="ARBA" id="ARBA00023163"/>
    </source>
</evidence>
<dbReference type="GO" id="GO:0003700">
    <property type="term" value="F:DNA-binding transcription factor activity"/>
    <property type="evidence" value="ECO:0007669"/>
    <property type="project" value="TreeGrafter"/>
</dbReference>
<dbReference type="KEGG" id="ppul:RO07_11350"/>
<dbReference type="PROSITE" id="PS50977">
    <property type="entry name" value="HTH_TETR_2"/>
    <property type="match status" value="1"/>
</dbReference>
<gene>
    <name evidence="7" type="primary">tetR_2</name>
    <name evidence="7" type="ORF">NCTC13159_01981</name>
    <name evidence="6" type="ORF">RO07_11350</name>
</gene>
<reference evidence="7 9" key="3">
    <citation type="submission" date="2018-06" db="EMBL/GenBank/DDBJ databases">
        <authorList>
            <consortium name="Pathogen Informatics"/>
            <person name="Doyle S."/>
        </authorList>
    </citation>
    <scope>NUCLEOTIDE SEQUENCE [LARGE SCALE GENOMIC DNA]</scope>
    <source>
        <strain evidence="7 9">NCTC13159</strain>
    </source>
</reference>
<reference evidence="6" key="2">
    <citation type="submission" date="2016-11" db="EMBL/GenBank/DDBJ databases">
        <title>Complete Genome Sequencing of Pandoraea pulmonicola DSM 16583.</title>
        <authorList>
            <person name="Chan K.-G."/>
        </authorList>
    </citation>
    <scope>NUCLEOTIDE SEQUENCE</scope>
    <source>
        <strain evidence="6">DSM 16583</strain>
    </source>
</reference>
<feature type="domain" description="HTH tetR-type" evidence="5">
    <location>
        <begin position="13"/>
        <end position="73"/>
    </location>
</feature>
<dbReference type="SUPFAM" id="SSF46689">
    <property type="entry name" value="Homeodomain-like"/>
    <property type="match status" value="1"/>
</dbReference>
<dbReference type="GO" id="GO:0000976">
    <property type="term" value="F:transcription cis-regulatory region binding"/>
    <property type="evidence" value="ECO:0007669"/>
    <property type="project" value="TreeGrafter"/>
</dbReference>
<sequence>MSRPRGRPAQGTGVTREVILTTALALLAERGGQGLSMRALAGRLGVTPMSLYHHVEDHAGLLRALSDQVYAEVLEGIDAGLECRAEIREILIRYHDAVRRHPQLTLAIFATPEAFAGVTREITDRLTGLLGAMTSEPVLWRDILIDHAHGSGLPFSQTSDDAESTPPQATPYRRALDCLLNSLANQSPPTGRGAARAA</sequence>
<dbReference type="Proteomes" id="UP000254589">
    <property type="component" value="Unassembled WGS sequence"/>
</dbReference>
<dbReference type="InterPro" id="IPR009057">
    <property type="entry name" value="Homeodomain-like_sf"/>
</dbReference>
<dbReference type="Gene3D" id="1.10.357.10">
    <property type="entry name" value="Tetracycline Repressor, domain 2"/>
    <property type="match status" value="1"/>
</dbReference>
<dbReference type="AlphaFoldDB" id="A0AAJ4ZBT0"/>
<reference evidence="8" key="1">
    <citation type="submission" date="2014-12" db="EMBL/GenBank/DDBJ databases">
        <title>Complete Genome Sequencing of Pandoraea pulmonicola DSM 16583.</title>
        <authorList>
            <person name="Chan K.-G."/>
        </authorList>
    </citation>
    <scope>NUCLEOTIDE SEQUENCE [LARGE SCALE GENOMIC DNA]</scope>
    <source>
        <strain evidence="8">DSM 16583</strain>
    </source>
</reference>
<evidence type="ECO:0000313" key="6">
    <source>
        <dbReference type="EMBL" id="AJC23256.2"/>
    </source>
</evidence>
<evidence type="ECO:0000256" key="4">
    <source>
        <dbReference type="PROSITE-ProRule" id="PRU00335"/>
    </source>
</evidence>